<evidence type="ECO:0000256" key="2">
    <source>
        <dbReference type="ARBA" id="ARBA00022723"/>
    </source>
</evidence>
<proteinExistence type="predicted"/>
<dbReference type="GO" id="GO:0000287">
    <property type="term" value="F:magnesium ion binding"/>
    <property type="evidence" value="ECO:0007669"/>
    <property type="project" value="TreeGrafter"/>
</dbReference>
<evidence type="ECO:0000313" key="8">
    <source>
        <dbReference type="Proteomes" id="UP000593818"/>
    </source>
</evidence>
<evidence type="ECO:0000256" key="3">
    <source>
        <dbReference type="ARBA" id="ARBA00022842"/>
    </source>
</evidence>
<protein>
    <recommendedName>
        <fullName evidence="6">HpcH/HpaI aldolase/citrate lyase domain-containing protein</fullName>
    </recommendedName>
</protein>
<comment type="cofactor">
    <cofactor evidence="1">
        <name>Mg(2+)</name>
        <dbReference type="ChEBI" id="CHEBI:18420"/>
    </cofactor>
</comment>
<reference evidence="7 8" key="1">
    <citation type="submission" date="2020-10" db="EMBL/GenBank/DDBJ databases">
        <title>Whole genome sequence of oil-degrading bacteria Rhodococcus pyridinivorans strain 5Ap.</title>
        <authorList>
            <person name="Akhremchuk A.E."/>
            <person name="Valentovich L.N."/>
            <person name="Charniauskaya M.I."/>
            <person name="Bukliarevich H.A."/>
            <person name="Titok M.A."/>
        </authorList>
    </citation>
    <scope>NUCLEOTIDE SEQUENCE [LARGE SCALE GENOMIC DNA]</scope>
    <source>
        <strain evidence="7 8">5Ap</strain>
    </source>
</reference>
<evidence type="ECO:0000256" key="5">
    <source>
        <dbReference type="PIRSR" id="PIRSR015582-2"/>
    </source>
</evidence>
<dbReference type="EMBL" id="CP063450">
    <property type="protein sequence ID" value="QOV98453.1"/>
    <property type="molecule type" value="Genomic_DNA"/>
</dbReference>
<feature type="binding site" evidence="5">
    <location>
        <position position="158"/>
    </location>
    <ligand>
        <name>Mg(2+)</name>
        <dbReference type="ChEBI" id="CHEBI:18420"/>
    </ligand>
</feature>
<keyword evidence="3 5" id="KW-0460">Magnesium</keyword>
<dbReference type="Proteomes" id="UP000593818">
    <property type="component" value="Chromosome"/>
</dbReference>
<dbReference type="GO" id="GO:0003824">
    <property type="term" value="F:catalytic activity"/>
    <property type="evidence" value="ECO:0007669"/>
    <property type="project" value="InterPro"/>
</dbReference>
<evidence type="ECO:0000256" key="4">
    <source>
        <dbReference type="PIRSR" id="PIRSR015582-1"/>
    </source>
</evidence>
<evidence type="ECO:0000313" key="7">
    <source>
        <dbReference type="EMBL" id="QOV98453.1"/>
    </source>
</evidence>
<sequence length="293" mass="31554">MSFDFEEPDAAREARTELARLARSWLLVPPTDLARLHTAVATSPDCLVLDLEDGVPYRKKTSARTVAAQWLRDRVGWVRVNDASTRELALDLEILRDSPGLTGIVLAKTESPQDIDIVSAVLPHVPIVAMVETASSLRQADRIAECSPVVRLAFGIRDFCSDLDIDGTPEGLAYARSTLVIASKTAEIAAPIDGPTAADDRDTVAADIDTAKKFGMTGKLSVRARHVDTINERFSPSADSVSQAHATIAELGPCGENIETGADRPRFISATAVLSRSRYFGRLEATKSASLAQ</sequence>
<dbReference type="AlphaFoldDB" id="A0A7M2XLZ8"/>
<organism evidence="7 8">
    <name type="scientific">Rhodococcus pyridinivorans</name>
    <dbReference type="NCBI Taxonomy" id="103816"/>
    <lineage>
        <taxon>Bacteria</taxon>
        <taxon>Bacillati</taxon>
        <taxon>Actinomycetota</taxon>
        <taxon>Actinomycetes</taxon>
        <taxon>Mycobacteriales</taxon>
        <taxon>Nocardiaceae</taxon>
        <taxon>Rhodococcus</taxon>
    </lineage>
</organism>
<dbReference type="InterPro" id="IPR015813">
    <property type="entry name" value="Pyrv/PenolPyrv_kinase-like_dom"/>
</dbReference>
<keyword evidence="8" id="KW-1185">Reference proteome</keyword>
<feature type="binding site" evidence="4">
    <location>
        <position position="132"/>
    </location>
    <ligand>
        <name>substrate</name>
    </ligand>
</feature>
<dbReference type="GO" id="GO:0006107">
    <property type="term" value="P:oxaloacetate metabolic process"/>
    <property type="evidence" value="ECO:0007669"/>
    <property type="project" value="TreeGrafter"/>
</dbReference>
<feature type="binding site" evidence="4">
    <location>
        <position position="79"/>
    </location>
    <ligand>
        <name>substrate</name>
    </ligand>
</feature>
<dbReference type="PIRSF" id="PIRSF015582">
    <property type="entry name" value="Cit_lyase_B"/>
    <property type="match status" value="1"/>
</dbReference>
<dbReference type="PANTHER" id="PTHR32308">
    <property type="entry name" value="LYASE BETA SUBUNIT, PUTATIVE (AFU_ORTHOLOGUE AFUA_4G13030)-RELATED"/>
    <property type="match status" value="1"/>
</dbReference>
<dbReference type="PANTHER" id="PTHR32308:SF10">
    <property type="entry name" value="CITRATE LYASE SUBUNIT BETA"/>
    <property type="match status" value="1"/>
</dbReference>
<dbReference type="SUPFAM" id="SSF51621">
    <property type="entry name" value="Phosphoenolpyruvate/pyruvate domain"/>
    <property type="match status" value="1"/>
</dbReference>
<evidence type="ECO:0000256" key="1">
    <source>
        <dbReference type="ARBA" id="ARBA00001946"/>
    </source>
</evidence>
<dbReference type="InterPro" id="IPR011206">
    <property type="entry name" value="Citrate_lyase_beta/mcl1/mcl2"/>
</dbReference>
<gene>
    <name evidence="7" type="ORF">INP59_21950</name>
</gene>
<dbReference type="Pfam" id="PF03328">
    <property type="entry name" value="HpcH_HpaI"/>
    <property type="match status" value="1"/>
</dbReference>
<feature type="domain" description="HpcH/HpaI aldolase/citrate lyase" evidence="6">
    <location>
        <begin position="24"/>
        <end position="223"/>
    </location>
</feature>
<dbReference type="InterPro" id="IPR005000">
    <property type="entry name" value="Aldolase/citrate-lyase_domain"/>
</dbReference>
<evidence type="ECO:0000259" key="6">
    <source>
        <dbReference type="Pfam" id="PF03328"/>
    </source>
</evidence>
<feature type="binding site" evidence="5">
    <location>
        <position position="132"/>
    </location>
    <ligand>
        <name>Mg(2+)</name>
        <dbReference type="ChEBI" id="CHEBI:18420"/>
    </ligand>
</feature>
<dbReference type="Gene3D" id="3.20.20.60">
    <property type="entry name" value="Phosphoenolpyruvate-binding domains"/>
    <property type="match status" value="1"/>
</dbReference>
<dbReference type="InterPro" id="IPR040442">
    <property type="entry name" value="Pyrv_kinase-like_dom_sf"/>
</dbReference>
<accession>A0A7M2XLZ8</accession>
<dbReference type="RefSeq" id="WP_006552236.1">
    <property type="nucleotide sequence ID" value="NZ_CP040719.1"/>
</dbReference>
<keyword evidence="2 5" id="KW-0479">Metal-binding</keyword>
<name>A0A7M2XLZ8_9NOCA</name>